<feature type="compositionally biased region" description="Basic and acidic residues" evidence="5">
    <location>
        <begin position="1047"/>
        <end position="1074"/>
    </location>
</feature>
<feature type="region of interest" description="Disordered" evidence="5">
    <location>
        <begin position="1040"/>
        <end position="1094"/>
    </location>
</feature>
<comment type="similarity">
    <text evidence="1">Belongs to the AfsR/DnrI/RedD regulatory family.</text>
</comment>
<dbReference type="Pfam" id="PF00486">
    <property type="entry name" value="Trans_reg_C"/>
    <property type="match status" value="1"/>
</dbReference>
<keyword evidence="8" id="KW-1185">Reference proteome</keyword>
<reference evidence="7 8" key="1">
    <citation type="submission" date="2019-02" db="EMBL/GenBank/DDBJ databases">
        <title>Genomic Encyclopedia of Type Strains, Phase IV (KMG-IV): sequencing the most valuable type-strain genomes for metagenomic binning, comparative biology and taxonomic classification.</title>
        <authorList>
            <person name="Goeker M."/>
        </authorList>
    </citation>
    <scope>NUCLEOTIDE SEQUENCE [LARGE SCALE GENOMIC DNA]</scope>
    <source>
        <strain evidence="7 8">DSM 45622</strain>
    </source>
</reference>
<feature type="coiled-coil region" evidence="4">
    <location>
        <begin position="807"/>
        <end position="834"/>
    </location>
</feature>
<keyword evidence="4" id="KW-0175">Coiled coil</keyword>
<sequence length="1094" mass="113032">MTGTPAYRVLGPLAPDVAGPRPRALLARLALEPGRTVPRAALVDALWGEEPPADASGALQTVVSRLRRALPEAAAVSSQPDGYALAVAPDEVDAGLAERLARQGRALLGEGRAAEAAAVLDRACGLWRGEPLQGVTAPYVPAAAARLEAARADLVELAAAAALGAGRAADAAERLAGLLERDPLRESAVVLRMRALVVLGRQADALALAERTRALLADELGVDPGAELQEALLAVLRGERAAPEPAAPPAGPAAPAYLTSFLGRDGALAALARAVAEARLVTLLGPGGVGKTRLATEAGPALAAAAGSGDPPVLALLAPVRPDEELATAVVEALGPRRSMLPDVTAVPGTPGDRLVELLAGAPRVLVLDNCEHVVAAAARLVALLLARCPQLRVVTTSREPLGLLGERVVAVPPLDDAAAAELLRQRADAVRPGSADDDRLVAEVCRRLDRLPLAIELAAARLRGMTLQHVADRLDDRFRLLRGDDPALSTRHRGLRAVIDWSWELLPPADRRVLRRLAVFAGGASVPLAAAVCADDGGDAVEVADALARLAEQSLLEAGADGRYRMLETVREYARERLREAGEEEEVRLRHARAYLELVERVEPDLRTAGQSAAISLLRAERAEVGAAIEAFVAAGDVDGALRTGAGLCWYWVLLGSHAEAAVELARLHDLPGDASPSARALVESMWLLAAGTSTGVPDLAERFLAVQELVTSTPPDERHPLLALVGVVAGIVADDSAAVRAAAEEVLPGADTWQQAALHLVVALSDENAGEVEGQLEGLERALALFRRVGDGWGMAMTLSQLAGVHALRGELEQAEAAYREAVERLVGLQAVDDASFTRVRLAMLHAAHGDPAAARDALESAVAVSESTGSLASGALALMALAELDLVEGDPAAALRRLGPVRPSGPEPGSHEPAQLTALVLAVAASAEAALGAVDRARVAGLDALARASAVRDMPCLAEVVAVWADLALAAGDGGGAAYALGAAAAVRGADDLGGLRTRRLRDAALALVGEDGVSAAYAQGRALGRHEVLGALRASGALPVRPGGERDEDREQPDHPAGGDEQRLRDRAADEQPALGLEDVADGVQVGPGL</sequence>
<dbReference type="PROSITE" id="PS51755">
    <property type="entry name" value="OMPR_PHOB"/>
    <property type="match status" value="1"/>
</dbReference>
<evidence type="ECO:0000256" key="4">
    <source>
        <dbReference type="SAM" id="Coils"/>
    </source>
</evidence>
<dbReference type="SUPFAM" id="SSF48452">
    <property type="entry name" value="TPR-like"/>
    <property type="match status" value="2"/>
</dbReference>
<dbReference type="SMART" id="SM00862">
    <property type="entry name" value="Trans_reg_C"/>
    <property type="match status" value="1"/>
</dbReference>
<dbReference type="OrthoDB" id="9812579at2"/>
<organism evidence="7 8">
    <name type="scientific">Motilibacter rhizosphaerae</name>
    <dbReference type="NCBI Taxonomy" id="598652"/>
    <lineage>
        <taxon>Bacteria</taxon>
        <taxon>Bacillati</taxon>
        <taxon>Actinomycetota</taxon>
        <taxon>Actinomycetes</taxon>
        <taxon>Motilibacterales</taxon>
        <taxon>Motilibacteraceae</taxon>
        <taxon>Motilibacter</taxon>
    </lineage>
</organism>
<evidence type="ECO:0000313" key="8">
    <source>
        <dbReference type="Proteomes" id="UP000293638"/>
    </source>
</evidence>
<dbReference type="InterPro" id="IPR036388">
    <property type="entry name" value="WH-like_DNA-bd_sf"/>
</dbReference>
<evidence type="ECO:0000259" key="6">
    <source>
        <dbReference type="PROSITE" id="PS51755"/>
    </source>
</evidence>
<proteinExistence type="inferred from homology"/>
<name>A0A4Q7NSL9_9ACTN</name>
<dbReference type="AlphaFoldDB" id="A0A4Q7NSL9"/>
<dbReference type="Gene3D" id="1.25.40.10">
    <property type="entry name" value="Tetratricopeptide repeat domain"/>
    <property type="match status" value="2"/>
</dbReference>
<dbReference type="InterPro" id="IPR016032">
    <property type="entry name" value="Sig_transdc_resp-reg_C-effctor"/>
</dbReference>
<feature type="DNA-binding region" description="OmpR/PhoB-type" evidence="3">
    <location>
        <begin position="1"/>
        <end position="87"/>
    </location>
</feature>
<evidence type="ECO:0000256" key="1">
    <source>
        <dbReference type="ARBA" id="ARBA00005820"/>
    </source>
</evidence>
<dbReference type="PANTHER" id="PTHR47691">
    <property type="entry name" value="REGULATOR-RELATED"/>
    <property type="match status" value="1"/>
</dbReference>
<comment type="caution">
    <text evidence="7">The sequence shown here is derived from an EMBL/GenBank/DDBJ whole genome shotgun (WGS) entry which is preliminary data.</text>
</comment>
<evidence type="ECO:0000256" key="3">
    <source>
        <dbReference type="PROSITE-ProRule" id="PRU01091"/>
    </source>
</evidence>
<protein>
    <submittedName>
        <fullName evidence="7">Putative ATPase</fullName>
    </submittedName>
</protein>
<evidence type="ECO:0000256" key="5">
    <source>
        <dbReference type="SAM" id="MobiDB-lite"/>
    </source>
</evidence>
<accession>A0A4Q7NSL9</accession>
<dbReference type="PANTHER" id="PTHR47691:SF3">
    <property type="entry name" value="HTH-TYPE TRANSCRIPTIONAL REGULATOR RV0890C-RELATED"/>
    <property type="match status" value="1"/>
</dbReference>
<dbReference type="InterPro" id="IPR005158">
    <property type="entry name" value="BTAD"/>
</dbReference>
<dbReference type="Pfam" id="PF25872">
    <property type="entry name" value="HTH_77"/>
    <property type="match status" value="1"/>
</dbReference>
<gene>
    <name evidence="7" type="ORF">EV189_1916</name>
</gene>
<dbReference type="Gene3D" id="1.10.10.10">
    <property type="entry name" value="Winged helix-like DNA-binding domain superfamily/Winged helix DNA-binding domain"/>
    <property type="match status" value="1"/>
</dbReference>
<evidence type="ECO:0000256" key="2">
    <source>
        <dbReference type="ARBA" id="ARBA00023125"/>
    </source>
</evidence>
<dbReference type="GO" id="GO:0006355">
    <property type="term" value="P:regulation of DNA-templated transcription"/>
    <property type="evidence" value="ECO:0007669"/>
    <property type="project" value="InterPro"/>
</dbReference>
<dbReference type="SUPFAM" id="SSF52540">
    <property type="entry name" value="P-loop containing nucleoside triphosphate hydrolases"/>
    <property type="match status" value="1"/>
</dbReference>
<dbReference type="InterPro" id="IPR049052">
    <property type="entry name" value="nSTAND1"/>
</dbReference>
<feature type="domain" description="OmpR/PhoB-type" evidence="6">
    <location>
        <begin position="1"/>
        <end position="87"/>
    </location>
</feature>
<dbReference type="Gene3D" id="3.40.50.300">
    <property type="entry name" value="P-loop containing nucleotide triphosphate hydrolases"/>
    <property type="match status" value="1"/>
</dbReference>
<dbReference type="InterPro" id="IPR027417">
    <property type="entry name" value="P-loop_NTPase"/>
</dbReference>
<evidence type="ECO:0000313" key="7">
    <source>
        <dbReference type="EMBL" id="RZS90133.1"/>
    </source>
</evidence>
<dbReference type="SUPFAM" id="SSF46894">
    <property type="entry name" value="C-terminal effector domain of the bipartite response regulators"/>
    <property type="match status" value="1"/>
</dbReference>
<keyword evidence="2 3" id="KW-0238">DNA-binding</keyword>
<dbReference type="GO" id="GO:0000160">
    <property type="term" value="P:phosphorelay signal transduction system"/>
    <property type="evidence" value="ECO:0007669"/>
    <property type="project" value="InterPro"/>
</dbReference>
<dbReference type="Pfam" id="PF03704">
    <property type="entry name" value="BTAD"/>
    <property type="match status" value="1"/>
</dbReference>
<dbReference type="Pfam" id="PF20703">
    <property type="entry name" value="nSTAND1"/>
    <property type="match status" value="1"/>
</dbReference>
<dbReference type="SMART" id="SM01043">
    <property type="entry name" value="BTAD"/>
    <property type="match status" value="1"/>
</dbReference>
<dbReference type="GO" id="GO:0003677">
    <property type="term" value="F:DNA binding"/>
    <property type="evidence" value="ECO:0007669"/>
    <property type="project" value="UniProtKB-UniRule"/>
</dbReference>
<dbReference type="InterPro" id="IPR011990">
    <property type="entry name" value="TPR-like_helical_dom_sf"/>
</dbReference>
<dbReference type="InterPro" id="IPR001867">
    <property type="entry name" value="OmpR/PhoB-type_DNA-bd"/>
</dbReference>
<dbReference type="InterPro" id="IPR058852">
    <property type="entry name" value="HTH_77"/>
</dbReference>
<dbReference type="Proteomes" id="UP000293638">
    <property type="component" value="Unassembled WGS sequence"/>
</dbReference>
<dbReference type="EMBL" id="SGXD01000002">
    <property type="protein sequence ID" value="RZS90133.1"/>
    <property type="molecule type" value="Genomic_DNA"/>
</dbReference>